<evidence type="ECO:0000313" key="6">
    <source>
        <dbReference type="EMBL" id="SYZ32587.1"/>
    </source>
</evidence>
<keyword evidence="7" id="KW-1185">Reference proteome</keyword>
<dbReference type="PANTHER" id="PTHR31438">
    <property type="entry name" value="LYSINE N-ACYLTRANSFERASE C17G9.06C-RELATED"/>
    <property type="match status" value="1"/>
</dbReference>
<comment type="function">
    <text evidence="1">Acyltransferase required for the direct transfer of medium- to long-chain fatty acyl moieties from a carrier protein (MbtL) on to the epsilon-amino group of lysine residue in the mycobactin core.</text>
</comment>
<protein>
    <recommendedName>
        <fullName evidence="3">Lysine N-acyltransferase MbtK</fullName>
    </recommendedName>
    <alternativeName>
        <fullName evidence="4">Mycobactin synthase protein K</fullName>
    </alternativeName>
</protein>
<evidence type="ECO:0000256" key="3">
    <source>
        <dbReference type="ARBA" id="ARBA00020586"/>
    </source>
</evidence>
<dbReference type="EMBL" id="UNQJ01000002">
    <property type="protein sequence ID" value="SYZ32587.1"/>
    <property type="molecule type" value="Genomic_DNA"/>
</dbReference>
<proteinExistence type="predicted"/>
<dbReference type="Proteomes" id="UP000263928">
    <property type="component" value="Unassembled WGS sequence"/>
</dbReference>
<evidence type="ECO:0000259" key="5">
    <source>
        <dbReference type="SMART" id="SM01006"/>
    </source>
</evidence>
<dbReference type="GO" id="GO:0019290">
    <property type="term" value="P:siderophore biosynthetic process"/>
    <property type="evidence" value="ECO:0007669"/>
    <property type="project" value="InterPro"/>
</dbReference>
<gene>
    <name evidence="6" type="ORF">PROPAUS_0473</name>
</gene>
<sequence>MIIGIMDQQEPTVVGDEHEATQQVLRRLRTDVPRDWVLTDRPPVPDLARLTRRRLGHADAGLRVADPGRDAATVAAWMARPHLAETWDQAWSAGQWARDWRERLAGTYSLPLILLYRGDEVGYLEVYRPARDEISRCYAARPHDLGFHIAVGKPELTGKGLFSPLLPILADALIEADPECHLVLVEPDARNLRAHRALRSAGWADDGEVQQRSDRRARLFHWSDRELVLEVHDA</sequence>
<evidence type="ECO:0000313" key="7">
    <source>
        <dbReference type="Proteomes" id="UP000263928"/>
    </source>
</evidence>
<evidence type="ECO:0000256" key="1">
    <source>
        <dbReference type="ARBA" id="ARBA00003818"/>
    </source>
</evidence>
<keyword evidence="6" id="KW-0808">Transferase</keyword>
<dbReference type="InterPro" id="IPR016181">
    <property type="entry name" value="Acyl_CoA_acyltransferase"/>
</dbReference>
<reference evidence="7" key="1">
    <citation type="submission" date="2018-08" db="EMBL/GenBank/DDBJ databases">
        <authorList>
            <person name="Hornung B."/>
        </authorList>
    </citation>
    <scope>NUCLEOTIDE SEQUENCE [LARGE SCALE GENOMIC DNA]</scope>
</reference>
<dbReference type="InterPro" id="IPR019432">
    <property type="entry name" value="Acyltransferase_MbtK/IucB-like"/>
</dbReference>
<dbReference type="SUPFAM" id="SSF55729">
    <property type="entry name" value="Acyl-CoA N-acyltransferases (Nat)"/>
    <property type="match status" value="1"/>
</dbReference>
<organism evidence="6 7">
    <name type="scientific">Propionibacterium australiense</name>
    <dbReference type="NCBI Taxonomy" id="119981"/>
    <lineage>
        <taxon>Bacteria</taxon>
        <taxon>Bacillati</taxon>
        <taxon>Actinomycetota</taxon>
        <taxon>Actinomycetes</taxon>
        <taxon>Propionibacteriales</taxon>
        <taxon>Propionibacteriaceae</taxon>
        <taxon>Propionibacterium</taxon>
    </lineage>
</organism>
<accession>A0A383S3S1</accession>
<dbReference type="GO" id="GO:0016410">
    <property type="term" value="F:N-acyltransferase activity"/>
    <property type="evidence" value="ECO:0007669"/>
    <property type="project" value="TreeGrafter"/>
</dbReference>
<dbReference type="Pfam" id="PF13523">
    <property type="entry name" value="Acetyltransf_8"/>
    <property type="match status" value="1"/>
</dbReference>
<comment type="pathway">
    <text evidence="2">Siderophore biosynthesis; mycobactin biosynthesis.</text>
</comment>
<dbReference type="SMART" id="SM01006">
    <property type="entry name" value="AlcB"/>
    <property type="match status" value="1"/>
</dbReference>
<feature type="domain" description="Acyltransferase MbtK/IucB-like conserved" evidence="5">
    <location>
        <begin position="63"/>
        <end position="110"/>
    </location>
</feature>
<dbReference type="PANTHER" id="PTHR31438:SF1">
    <property type="entry name" value="LYSINE N-ACYLTRANSFERASE C17G9.06C-RELATED"/>
    <property type="match status" value="1"/>
</dbReference>
<dbReference type="Gene3D" id="3.40.630.30">
    <property type="match status" value="1"/>
</dbReference>
<dbReference type="UniPathway" id="UPA00011"/>
<name>A0A383S3S1_9ACTN</name>
<evidence type="ECO:0000256" key="4">
    <source>
        <dbReference type="ARBA" id="ARBA00031122"/>
    </source>
</evidence>
<dbReference type="AlphaFoldDB" id="A0A383S3S1"/>
<evidence type="ECO:0000256" key="2">
    <source>
        <dbReference type="ARBA" id="ARBA00005102"/>
    </source>
</evidence>